<proteinExistence type="predicted"/>
<organism evidence="1 2">
    <name type="scientific">Neophaeococcomyces mojaviensis</name>
    <dbReference type="NCBI Taxonomy" id="3383035"/>
    <lineage>
        <taxon>Eukaryota</taxon>
        <taxon>Fungi</taxon>
        <taxon>Dikarya</taxon>
        <taxon>Ascomycota</taxon>
        <taxon>Pezizomycotina</taxon>
        <taxon>Eurotiomycetes</taxon>
        <taxon>Chaetothyriomycetidae</taxon>
        <taxon>Chaetothyriales</taxon>
        <taxon>Chaetothyriales incertae sedis</taxon>
        <taxon>Neophaeococcomyces</taxon>
    </lineage>
</organism>
<dbReference type="Proteomes" id="UP001172386">
    <property type="component" value="Unassembled WGS sequence"/>
</dbReference>
<gene>
    <name evidence="1" type="ORF">H2198_001113</name>
</gene>
<name>A0ACC3AII4_9EURO</name>
<accession>A0ACC3AII4</accession>
<comment type="caution">
    <text evidence="1">The sequence shown here is derived from an EMBL/GenBank/DDBJ whole genome shotgun (WGS) entry which is preliminary data.</text>
</comment>
<reference evidence="1" key="1">
    <citation type="submission" date="2022-10" db="EMBL/GenBank/DDBJ databases">
        <title>Culturing micro-colonial fungi from biological soil crusts in the Mojave desert and describing Neophaeococcomyces mojavensis, and introducing the new genera and species Taxawa tesnikishii.</title>
        <authorList>
            <person name="Kurbessoian T."/>
            <person name="Stajich J.E."/>
        </authorList>
    </citation>
    <scope>NUCLEOTIDE SEQUENCE</scope>
    <source>
        <strain evidence="1">JES_112</strain>
    </source>
</reference>
<evidence type="ECO:0000313" key="1">
    <source>
        <dbReference type="EMBL" id="KAJ9662885.1"/>
    </source>
</evidence>
<evidence type="ECO:0000313" key="2">
    <source>
        <dbReference type="Proteomes" id="UP001172386"/>
    </source>
</evidence>
<dbReference type="EMBL" id="JAPDRQ010000012">
    <property type="protein sequence ID" value="KAJ9662885.1"/>
    <property type="molecule type" value="Genomic_DNA"/>
</dbReference>
<sequence length="308" mass="34332">MATTLQTVTTRFVEAANGVKFAYRRLGQPAQVPLVMHIHFRANMDLWDPLLVNTLADHREVIIFDNAGIGRSNGEVKSSYQEWADDLISFVQALQLGKFDLLGFSMGGIAVQRVALTVPDMVRKLIIAGSRATAPVAHHDVDRAATPRDPPPNEPITRLRLSNGAEEERDSLCFSFFPQTEAGREHFENYWARINERNAEPLNLRLLDVEKAGSQVAAAKEDSAQAENPDFLKSYTGRTELTMPVLVANGDNDTLIPTSRSWELLTKVKDAQLIIYPNAGHGFIWQYAQWFAQDINRFLDGPSSAAKL</sequence>
<protein>
    <submittedName>
        <fullName evidence="1">Uncharacterized protein</fullName>
    </submittedName>
</protein>
<keyword evidence="2" id="KW-1185">Reference proteome</keyword>